<reference evidence="14" key="1">
    <citation type="submission" date="2023-07" db="EMBL/GenBank/DDBJ databases">
        <title>A draft genome of Kazachstania heterogenica Y-27499.</title>
        <authorList>
            <person name="Donic C."/>
            <person name="Kralova J.S."/>
            <person name="Fidel L."/>
            <person name="Ben-Dor S."/>
            <person name="Jung S."/>
        </authorList>
    </citation>
    <scope>NUCLEOTIDE SEQUENCE [LARGE SCALE GENOMIC DNA]</scope>
    <source>
        <strain evidence="14">Y27499</strain>
    </source>
</reference>
<dbReference type="PANTHER" id="PTHR43840:SF15">
    <property type="entry name" value="MITOCHONDRIAL METAL TRANSPORTER 1-RELATED"/>
    <property type="match status" value="1"/>
</dbReference>
<evidence type="ECO:0000313" key="14">
    <source>
        <dbReference type="Proteomes" id="UP001306508"/>
    </source>
</evidence>
<dbReference type="NCBIfam" id="TIGR01297">
    <property type="entry name" value="CDF"/>
    <property type="match status" value="1"/>
</dbReference>
<evidence type="ECO:0000259" key="12">
    <source>
        <dbReference type="Pfam" id="PF01545"/>
    </source>
</evidence>
<dbReference type="InterPro" id="IPR002524">
    <property type="entry name" value="Cation_efflux"/>
</dbReference>
<dbReference type="InterPro" id="IPR027469">
    <property type="entry name" value="Cation_efflux_TMD_sf"/>
</dbReference>
<evidence type="ECO:0000256" key="8">
    <source>
        <dbReference type="ARBA" id="ARBA00023065"/>
    </source>
</evidence>
<evidence type="ECO:0000256" key="3">
    <source>
        <dbReference type="ARBA" id="ARBA00022434"/>
    </source>
</evidence>
<evidence type="ECO:0000256" key="11">
    <source>
        <dbReference type="SAM" id="MobiDB-lite"/>
    </source>
</evidence>
<dbReference type="GO" id="GO:0005739">
    <property type="term" value="C:mitochondrion"/>
    <property type="evidence" value="ECO:0007669"/>
    <property type="project" value="UniProtKB-ARBA"/>
</dbReference>
<evidence type="ECO:0000256" key="5">
    <source>
        <dbReference type="ARBA" id="ARBA00022496"/>
    </source>
</evidence>
<comment type="similarity">
    <text evidence="2">Belongs to the cation diffusion facilitator (CDF) transporter (TC 2.A.4) family. SLC30A subfamily.</text>
</comment>
<dbReference type="Proteomes" id="UP001306508">
    <property type="component" value="Unassembled WGS sequence"/>
</dbReference>
<evidence type="ECO:0000256" key="6">
    <source>
        <dbReference type="ARBA" id="ARBA00022692"/>
    </source>
</evidence>
<dbReference type="PANTHER" id="PTHR43840">
    <property type="entry name" value="MITOCHONDRIAL METAL TRANSPORTER 1-RELATED"/>
    <property type="match status" value="1"/>
</dbReference>
<dbReference type="GO" id="GO:0016020">
    <property type="term" value="C:membrane"/>
    <property type="evidence" value="ECO:0007669"/>
    <property type="project" value="UniProtKB-SubCell"/>
</dbReference>
<keyword evidence="3" id="KW-0408">Iron</keyword>
<dbReference type="InterPro" id="IPR050291">
    <property type="entry name" value="CDF_Transporter"/>
</dbReference>
<name>A0AAN8A7P6_9SACH</name>
<dbReference type="InterPro" id="IPR058533">
    <property type="entry name" value="Cation_efflux_TM"/>
</dbReference>
<dbReference type="GO" id="GO:0008324">
    <property type="term" value="F:monoatomic cation transmembrane transporter activity"/>
    <property type="evidence" value="ECO:0007669"/>
    <property type="project" value="InterPro"/>
</dbReference>
<proteinExistence type="inferred from homology"/>
<dbReference type="GO" id="GO:0006826">
    <property type="term" value="P:iron ion transport"/>
    <property type="evidence" value="ECO:0007669"/>
    <property type="project" value="UniProtKB-KW"/>
</dbReference>
<evidence type="ECO:0000256" key="4">
    <source>
        <dbReference type="ARBA" id="ARBA00022448"/>
    </source>
</evidence>
<dbReference type="Gene3D" id="1.20.1510.10">
    <property type="entry name" value="Cation efflux protein transmembrane domain"/>
    <property type="match status" value="1"/>
</dbReference>
<protein>
    <recommendedName>
        <fullName evidence="12">Cation efflux protein transmembrane domain-containing protein</fullName>
    </recommendedName>
</protein>
<evidence type="ECO:0000256" key="2">
    <source>
        <dbReference type="ARBA" id="ARBA00008873"/>
    </source>
</evidence>
<accession>A0AAN8A7P6</accession>
<dbReference type="GO" id="GO:0006879">
    <property type="term" value="P:intracellular iron ion homeostasis"/>
    <property type="evidence" value="ECO:0007669"/>
    <property type="project" value="UniProtKB-KW"/>
</dbReference>
<keyword evidence="4" id="KW-0813">Transport</keyword>
<dbReference type="Pfam" id="PF01545">
    <property type="entry name" value="Cation_efflux"/>
    <property type="match status" value="1"/>
</dbReference>
<comment type="subcellular location">
    <subcellularLocation>
        <location evidence="1">Membrane</location>
        <topology evidence="1">Multi-pass membrane protein</topology>
    </subcellularLocation>
</comment>
<dbReference type="FunFam" id="1.20.1510.10:FF:000013">
    <property type="entry name" value="Cation efflux family protein"/>
    <property type="match status" value="1"/>
</dbReference>
<feature type="compositionally biased region" description="Low complexity" evidence="11">
    <location>
        <begin position="533"/>
        <end position="545"/>
    </location>
</feature>
<keyword evidence="3" id="KW-0409">Iron storage</keyword>
<evidence type="ECO:0000256" key="1">
    <source>
        <dbReference type="ARBA" id="ARBA00004141"/>
    </source>
</evidence>
<evidence type="ECO:0000256" key="7">
    <source>
        <dbReference type="ARBA" id="ARBA00022989"/>
    </source>
</evidence>
<dbReference type="AlphaFoldDB" id="A0AAN8A7P6"/>
<keyword evidence="9" id="KW-0472">Membrane</keyword>
<keyword evidence="14" id="KW-1185">Reference proteome</keyword>
<keyword evidence="8" id="KW-0406">Ion transport</keyword>
<comment type="caution">
    <text evidence="13">The sequence shown here is derived from an EMBL/GenBank/DDBJ whole genome shotgun (WGS) entry which is preliminary data.</text>
</comment>
<comment type="function">
    <text evidence="10">Mitochondrial metal transporter involved in mitochondrial iron accumulation.</text>
</comment>
<dbReference type="SUPFAM" id="SSF161111">
    <property type="entry name" value="Cation efflux protein transmembrane domain-like"/>
    <property type="match status" value="1"/>
</dbReference>
<organism evidence="13 14">
    <name type="scientific">Arxiozyma heterogenica</name>
    <dbReference type="NCBI Taxonomy" id="278026"/>
    <lineage>
        <taxon>Eukaryota</taxon>
        <taxon>Fungi</taxon>
        <taxon>Dikarya</taxon>
        <taxon>Ascomycota</taxon>
        <taxon>Saccharomycotina</taxon>
        <taxon>Saccharomycetes</taxon>
        <taxon>Saccharomycetales</taxon>
        <taxon>Saccharomycetaceae</taxon>
        <taxon>Arxiozyma</taxon>
    </lineage>
</organism>
<feature type="domain" description="Cation efflux protein transmembrane" evidence="12">
    <location>
        <begin position="177"/>
        <end position="398"/>
    </location>
</feature>
<evidence type="ECO:0000256" key="9">
    <source>
        <dbReference type="ARBA" id="ARBA00023136"/>
    </source>
</evidence>
<keyword evidence="6" id="KW-0812">Transmembrane</keyword>
<evidence type="ECO:0000313" key="13">
    <source>
        <dbReference type="EMBL" id="KAK5778290.1"/>
    </source>
</evidence>
<dbReference type="EMBL" id="JAWIZZ010000053">
    <property type="protein sequence ID" value="KAK5778290.1"/>
    <property type="molecule type" value="Genomic_DNA"/>
</dbReference>
<keyword evidence="5" id="KW-0410">Iron transport</keyword>
<gene>
    <name evidence="13" type="ORF">RI543_003949</name>
</gene>
<sequence length="545" mass="60772">MLRTSILFIPTNMFRSVATKSNISRYGFISNFMMTQRFLLSTTNVSFDHNQNQINEMSQGLKGLKKDIELEKQRRKLFDKDPCLQKLAEDFSPNEHIHLKESETEFNDSFTLDAKQHAKNIAYMSSLKQNKTTLDDHNHNHISCHSHSHSHSHSQPNPLLVLSSNEIKRNPAVRITWIGLAMNIGIALGKFVGGVVFHSQALLADSVHAASDLISDVLTLFSVNWAEQRPTENFPYGYGKVETLGSLAVSTILTMAGVSIGWSSICAIVGPIIPHTILETVTAFMGHSHAHVGHSHGVTTEGVTNINAAWIAAGSIVMKEWIFQATKKIALDTKSNVLLANAWHHRVDSLTSFVALVAITSSYFFGIQSLDSIGGLLVSGLVIKAGTSGIVDSVNELIDKSLPHTDERYIEIETIIKESLSKLISNNNSDKPYKIKDLTVLLSGRNIRISTVLEAPLQRWNNVLDIKELENVTIYLRTMIKHNIPHVTKINIDFIEEIDPSKENEENGHESTFDNHSSHDDSIHNSHNHIHTHTTLNNSTHTHKH</sequence>
<evidence type="ECO:0000256" key="10">
    <source>
        <dbReference type="ARBA" id="ARBA00055037"/>
    </source>
</evidence>
<feature type="region of interest" description="Disordered" evidence="11">
    <location>
        <begin position="502"/>
        <end position="545"/>
    </location>
</feature>
<keyword evidence="7" id="KW-1133">Transmembrane helix</keyword>
<feature type="compositionally biased region" description="Basic and acidic residues" evidence="11">
    <location>
        <begin position="502"/>
        <end position="524"/>
    </location>
</feature>